<evidence type="ECO:0000256" key="1">
    <source>
        <dbReference type="ARBA" id="ARBA00004434"/>
    </source>
</evidence>
<dbReference type="PANTHER" id="PTHR12763:SF28">
    <property type="entry name" value="GEO10507P1-RELATED"/>
    <property type="match status" value="1"/>
</dbReference>
<reference evidence="10 11" key="1">
    <citation type="journal article" date="2024" name="Science">
        <title>Giant polyketide synthase enzymes in the biosynthesis of giant marine polyether toxins.</title>
        <authorList>
            <person name="Fallon T.R."/>
            <person name="Shende V.V."/>
            <person name="Wierzbicki I.H."/>
            <person name="Pendleton A.L."/>
            <person name="Watervoot N.F."/>
            <person name="Auber R.P."/>
            <person name="Gonzalez D.J."/>
            <person name="Wisecaver J.H."/>
            <person name="Moore B.S."/>
        </authorList>
    </citation>
    <scope>NUCLEOTIDE SEQUENCE [LARGE SCALE GENOMIC DNA]</scope>
    <source>
        <strain evidence="10 11">12B1</strain>
    </source>
</reference>
<dbReference type="Proteomes" id="UP001515480">
    <property type="component" value="Unassembled WGS sequence"/>
</dbReference>
<dbReference type="SMART" id="SM00271">
    <property type="entry name" value="DnaJ"/>
    <property type="match status" value="1"/>
</dbReference>
<evidence type="ECO:0000256" key="3">
    <source>
        <dbReference type="ARBA" id="ARBA00022792"/>
    </source>
</evidence>
<evidence type="ECO:0000256" key="4">
    <source>
        <dbReference type="ARBA" id="ARBA00022989"/>
    </source>
</evidence>
<evidence type="ECO:0000256" key="7">
    <source>
        <dbReference type="ARBA" id="ARBA00038105"/>
    </source>
</evidence>
<dbReference type="Gene3D" id="1.10.287.110">
    <property type="entry name" value="DnaJ domain"/>
    <property type="match status" value="1"/>
</dbReference>
<keyword evidence="8" id="KW-0732">Signal</keyword>
<proteinExistence type="inferred from homology"/>
<dbReference type="GO" id="GO:0030150">
    <property type="term" value="P:protein import into mitochondrial matrix"/>
    <property type="evidence" value="ECO:0007669"/>
    <property type="project" value="TreeGrafter"/>
</dbReference>
<dbReference type="EMBL" id="JBGBPQ010000014">
    <property type="protein sequence ID" value="KAL1511129.1"/>
    <property type="molecule type" value="Genomic_DNA"/>
</dbReference>
<keyword evidence="3" id="KW-0999">Mitochondrion inner membrane</keyword>
<evidence type="ECO:0000256" key="5">
    <source>
        <dbReference type="ARBA" id="ARBA00023128"/>
    </source>
</evidence>
<evidence type="ECO:0000256" key="2">
    <source>
        <dbReference type="ARBA" id="ARBA00022692"/>
    </source>
</evidence>
<evidence type="ECO:0000256" key="8">
    <source>
        <dbReference type="SAM" id="SignalP"/>
    </source>
</evidence>
<evidence type="ECO:0000256" key="6">
    <source>
        <dbReference type="ARBA" id="ARBA00023136"/>
    </source>
</evidence>
<feature type="signal peptide" evidence="8">
    <location>
        <begin position="1"/>
        <end position="25"/>
    </location>
</feature>
<keyword evidence="4" id="KW-1133">Transmembrane helix</keyword>
<keyword evidence="2" id="KW-0812">Transmembrane</keyword>
<dbReference type="InterPro" id="IPR001623">
    <property type="entry name" value="DnaJ_domain"/>
</dbReference>
<keyword evidence="5" id="KW-0496">Mitochondrion</keyword>
<evidence type="ECO:0000313" key="10">
    <source>
        <dbReference type="EMBL" id="KAL1511129.1"/>
    </source>
</evidence>
<dbReference type="PROSITE" id="PS50076">
    <property type="entry name" value="DNAJ_2"/>
    <property type="match status" value="1"/>
</dbReference>
<keyword evidence="6" id="KW-0472">Membrane</keyword>
<sequence>MATPFLTGLGIAGAAWAARAGLVAAERIASNPEYAKQAAAAAAGVKGMGDVFKRIPTSFGMGRFFMSESATGFNATMNRAEAAKILGIREVSNKQTVKEAHRKLMLLNHPDRGGSPFLASKINEASEVLQGQRRSSGSAFS</sequence>
<dbReference type="SUPFAM" id="SSF46565">
    <property type="entry name" value="Chaperone J-domain"/>
    <property type="match status" value="1"/>
</dbReference>
<dbReference type="GO" id="GO:0001405">
    <property type="term" value="C:PAM complex, Tim23 associated import motor"/>
    <property type="evidence" value="ECO:0007669"/>
    <property type="project" value="TreeGrafter"/>
</dbReference>
<evidence type="ECO:0000313" key="11">
    <source>
        <dbReference type="Proteomes" id="UP001515480"/>
    </source>
</evidence>
<evidence type="ECO:0000259" key="9">
    <source>
        <dbReference type="PROSITE" id="PS50076"/>
    </source>
</evidence>
<name>A0AB34J195_PRYPA</name>
<organism evidence="10 11">
    <name type="scientific">Prymnesium parvum</name>
    <name type="common">Toxic golden alga</name>
    <dbReference type="NCBI Taxonomy" id="97485"/>
    <lineage>
        <taxon>Eukaryota</taxon>
        <taxon>Haptista</taxon>
        <taxon>Haptophyta</taxon>
        <taxon>Prymnesiophyceae</taxon>
        <taxon>Prymnesiales</taxon>
        <taxon>Prymnesiaceae</taxon>
        <taxon>Prymnesium</taxon>
    </lineage>
</organism>
<protein>
    <recommendedName>
        <fullName evidence="9">J domain-containing protein</fullName>
    </recommendedName>
</protein>
<dbReference type="GO" id="GO:0001671">
    <property type="term" value="F:ATPase activator activity"/>
    <property type="evidence" value="ECO:0007669"/>
    <property type="project" value="TreeGrafter"/>
</dbReference>
<dbReference type="CDD" id="cd06257">
    <property type="entry name" value="DnaJ"/>
    <property type="match status" value="1"/>
</dbReference>
<accession>A0AB34J195</accession>
<gene>
    <name evidence="10" type="ORF">AB1Y20_005949</name>
</gene>
<comment type="similarity">
    <text evidence="7">Belongs to the TIM14 family.</text>
</comment>
<comment type="subcellular location">
    <subcellularLocation>
        <location evidence="1">Mitochondrion inner membrane</location>
        <topology evidence="1">Single-pass membrane protein</topology>
    </subcellularLocation>
</comment>
<dbReference type="PANTHER" id="PTHR12763">
    <property type="match status" value="1"/>
</dbReference>
<keyword evidence="11" id="KW-1185">Reference proteome</keyword>
<dbReference type="FunFam" id="1.10.287.110:FF:000001">
    <property type="entry name" value="Import inner membrane translocase subunit tim14"/>
    <property type="match status" value="1"/>
</dbReference>
<dbReference type="InterPro" id="IPR036869">
    <property type="entry name" value="J_dom_sf"/>
</dbReference>
<dbReference type="AlphaFoldDB" id="A0AB34J195"/>
<dbReference type="Pfam" id="PF00226">
    <property type="entry name" value="DnaJ"/>
    <property type="match status" value="1"/>
</dbReference>
<feature type="domain" description="J" evidence="9">
    <location>
        <begin position="81"/>
        <end position="141"/>
    </location>
</feature>
<feature type="chain" id="PRO_5044326631" description="J domain-containing protein" evidence="8">
    <location>
        <begin position="26"/>
        <end position="141"/>
    </location>
</feature>
<comment type="caution">
    <text evidence="10">The sequence shown here is derived from an EMBL/GenBank/DDBJ whole genome shotgun (WGS) entry which is preliminary data.</text>
</comment>